<evidence type="ECO:0000256" key="8">
    <source>
        <dbReference type="ARBA" id="ARBA00022989"/>
    </source>
</evidence>
<dbReference type="InterPro" id="IPR029044">
    <property type="entry name" value="Nucleotide-diphossugar_trans"/>
</dbReference>
<dbReference type="Gene3D" id="3.90.550.10">
    <property type="entry name" value="Spore Coat Polysaccharide Biosynthesis Protein SpsA, Chain A"/>
    <property type="match status" value="1"/>
</dbReference>
<keyword evidence="8" id="KW-1133">Transmembrane helix</keyword>
<evidence type="ECO:0000259" key="13">
    <source>
        <dbReference type="Pfam" id="PF13733"/>
    </source>
</evidence>
<feature type="domain" description="Galactosyltransferase C-terminal" evidence="12">
    <location>
        <begin position="144"/>
        <end position="220"/>
    </location>
</feature>
<evidence type="ECO:0000256" key="9">
    <source>
        <dbReference type="ARBA" id="ARBA00023136"/>
    </source>
</evidence>
<evidence type="ECO:0000256" key="3">
    <source>
        <dbReference type="ARBA" id="ARBA00005735"/>
    </source>
</evidence>
<dbReference type="PANTHER" id="PTHR19300">
    <property type="entry name" value="BETA-1,4-GALACTOSYLTRANSFERASE"/>
    <property type="match status" value="1"/>
</dbReference>
<dbReference type="PRINTS" id="PR02050">
    <property type="entry name" value="B14GALTRFASE"/>
</dbReference>
<name>A0AAV3ABB6_PYXAD</name>
<keyword evidence="9" id="KW-0472">Membrane</keyword>
<comment type="pathway">
    <text evidence="2">Protein modification; protein glycosylation.</text>
</comment>
<keyword evidence="11" id="KW-0464">Manganese</keyword>
<evidence type="ECO:0000259" key="12">
    <source>
        <dbReference type="Pfam" id="PF02709"/>
    </source>
</evidence>
<dbReference type="GO" id="GO:0005975">
    <property type="term" value="P:carbohydrate metabolic process"/>
    <property type="evidence" value="ECO:0007669"/>
    <property type="project" value="InterPro"/>
</dbReference>
<protein>
    <recommendedName>
        <fullName evidence="16">Beta-1,4-galactosyltransferase 1</fullName>
    </recommendedName>
</protein>
<proteinExistence type="inferred from homology"/>
<evidence type="ECO:0000256" key="7">
    <source>
        <dbReference type="ARBA" id="ARBA00022968"/>
    </source>
</evidence>
<dbReference type="GO" id="GO:0008092">
    <property type="term" value="F:cytoskeletal protein binding"/>
    <property type="evidence" value="ECO:0007669"/>
    <property type="project" value="TreeGrafter"/>
</dbReference>
<organism evidence="14 15">
    <name type="scientific">Pyxicephalus adspersus</name>
    <name type="common">African bullfrog</name>
    <dbReference type="NCBI Taxonomy" id="30357"/>
    <lineage>
        <taxon>Eukaryota</taxon>
        <taxon>Metazoa</taxon>
        <taxon>Chordata</taxon>
        <taxon>Craniata</taxon>
        <taxon>Vertebrata</taxon>
        <taxon>Euteleostomi</taxon>
        <taxon>Amphibia</taxon>
        <taxon>Batrachia</taxon>
        <taxon>Anura</taxon>
        <taxon>Neobatrachia</taxon>
        <taxon>Ranoidea</taxon>
        <taxon>Pyxicephalidae</taxon>
        <taxon>Pyxicephalinae</taxon>
        <taxon>Pyxicephalus</taxon>
    </lineage>
</organism>
<dbReference type="PANTHER" id="PTHR19300:SF62">
    <property type="entry name" value="BETA-1,4-GALACTOSYLTRANSFERASE"/>
    <property type="match status" value="1"/>
</dbReference>
<dbReference type="EMBL" id="DYDO01000003">
    <property type="protein sequence ID" value="DBA28589.1"/>
    <property type="molecule type" value="Genomic_DNA"/>
</dbReference>
<keyword evidence="15" id="KW-1185">Reference proteome</keyword>
<evidence type="ECO:0000313" key="14">
    <source>
        <dbReference type="EMBL" id="DBA28589.1"/>
    </source>
</evidence>
<dbReference type="InterPro" id="IPR003859">
    <property type="entry name" value="Galactosyl_T"/>
</dbReference>
<keyword evidence="5" id="KW-0808">Transferase</keyword>
<evidence type="ECO:0000313" key="15">
    <source>
        <dbReference type="Proteomes" id="UP001181693"/>
    </source>
</evidence>
<dbReference type="CDD" id="cd00899">
    <property type="entry name" value="b4GalT"/>
    <property type="match status" value="1"/>
</dbReference>
<dbReference type="GO" id="GO:0006487">
    <property type="term" value="P:protein N-linked glycosylation"/>
    <property type="evidence" value="ECO:0007669"/>
    <property type="project" value="TreeGrafter"/>
</dbReference>
<feature type="domain" description="Galactosyltransferase N-terminal" evidence="13">
    <location>
        <begin position="17"/>
        <end position="140"/>
    </location>
</feature>
<comment type="subcellular location">
    <subcellularLocation>
        <location evidence="1">Golgi apparatus membrane</location>
        <topology evidence="1">Single-pass type II membrane protein</topology>
    </subcellularLocation>
</comment>
<dbReference type="Pfam" id="PF02709">
    <property type="entry name" value="Glyco_transf_7C"/>
    <property type="match status" value="1"/>
</dbReference>
<dbReference type="GO" id="GO:0000139">
    <property type="term" value="C:Golgi membrane"/>
    <property type="evidence" value="ECO:0007669"/>
    <property type="project" value="UniProtKB-SubCell"/>
</dbReference>
<evidence type="ECO:0000256" key="10">
    <source>
        <dbReference type="ARBA" id="ARBA00023180"/>
    </source>
</evidence>
<accession>A0AAV3ABB6</accession>
<evidence type="ECO:0000256" key="2">
    <source>
        <dbReference type="ARBA" id="ARBA00004922"/>
    </source>
</evidence>
<keyword evidence="7" id="KW-0735">Signal-anchor</keyword>
<sequence length="279" mass="32440">MDESGCRIHNRLWRRESGPYNIEVNVTLEETIIENAYLPLGGHSKPENCTALQKIAIVIPFRNREPHLKIWLYNMHPFLQKQQADYGIYVVEQHGESKFNRAKLMNVGFSEAIKEYDYNCFIFSDVDIIPMDQRNLYRCSTNPKHMANSLDKFNFRLLYQTLFGGIVAFTKEQFLKVNGFSNMFWGWGGEDDELYERVIAAKMKIERPNPKISKSKAILHVRDVGNERNRKSIPLIKKAGIRMHRDGLSSLNYTIISTTKHRLYTKVTVDIGHPEKSLI</sequence>
<keyword evidence="4" id="KW-0328">Glycosyltransferase</keyword>
<gene>
    <name evidence="14" type="ORF">GDO54_008918</name>
</gene>
<evidence type="ECO:0000256" key="4">
    <source>
        <dbReference type="ARBA" id="ARBA00022676"/>
    </source>
</evidence>
<dbReference type="SUPFAM" id="SSF53448">
    <property type="entry name" value="Nucleotide-diphospho-sugar transferases"/>
    <property type="match status" value="1"/>
</dbReference>
<keyword evidence="6" id="KW-0812">Transmembrane</keyword>
<reference evidence="14" key="1">
    <citation type="thesis" date="2020" institute="ProQuest LLC" country="789 East Eisenhower Parkway, Ann Arbor, MI, USA">
        <title>Comparative Genomics and Chromosome Evolution.</title>
        <authorList>
            <person name="Mudd A.B."/>
        </authorList>
    </citation>
    <scope>NUCLEOTIDE SEQUENCE</scope>
    <source>
        <strain evidence="14">1538</strain>
        <tissue evidence="14">Blood</tissue>
    </source>
</reference>
<dbReference type="GO" id="GO:0003831">
    <property type="term" value="F:beta-N-acetylglucosaminylglycopeptide beta-1,4-galactosyltransferase activity"/>
    <property type="evidence" value="ECO:0007669"/>
    <property type="project" value="TreeGrafter"/>
</dbReference>
<dbReference type="AlphaFoldDB" id="A0AAV3ABB6"/>
<dbReference type="Pfam" id="PF13733">
    <property type="entry name" value="Glyco_transf_7N"/>
    <property type="match status" value="1"/>
</dbReference>
<keyword evidence="10" id="KW-0325">Glycoprotein</keyword>
<dbReference type="InterPro" id="IPR027791">
    <property type="entry name" value="Galactosyl_T_C"/>
</dbReference>
<evidence type="ECO:0000256" key="1">
    <source>
        <dbReference type="ARBA" id="ARBA00004323"/>
    </source>
</evidence>
<comment type="caution">
    <text evidence="14">The sequence shown here is derived from an EMBL/GenBank/DDBJ whole genome shotgun (WGS) entry which is preliminary data.</text>
</comment>
<evidence type="ECO:0000256" key="6">
    <source>
        <dbReference type="ARBA" id="ARBA00022692"/>
    </source>
</evidence>
<comment type="similarity">
    <text evidence="3">Belongs to the glycosyltransferase 7 family.</text>
</comment>
<dbReference type="InterPro" id="IPR027995">
    <property type="entry name" value="Galactosyl_T_N"/>
</dbReference>
<evidence type="ECO:0000256" key="11">
    <source>
        <dbReference type="ARBA" id="ARBA00023211"/>
    </source>
</evidence>
<evidence type="ECO:0000256" key="5">
    <source>
        <dbReference type="ARBA" id="ARBA00022679"/>
    </source>
</evidence>
<dbReference type="Proteomes" id="UP001181693">
    <property type="component" value="Unassembled WGS sequence"/>
</dbReference>
<evidence type="ECO:0008006" key="16">
    <source>
        <dbReference type="Google" id="ProtNLM"/>
    </source>
</evidence>